<dbReference type="OrthoDB" id="440553at2759"/>
<feature type="transmembrane region" description="Helical" evidence="5">
    <location>
        <begin position="388"/>
        <end position="409"/>
    </location>
</feature>
<dbReference type="InterPro" id="IPR020846">
    <property type="entry name" value="MFS_dom"/>
</dbReference>
<dbReference type="PRINTS" id="PR01036">
    <property type="entry name" value="TCRTETB"/>
</dbReference>
<feature type="transmembrane region" description="Helical" evidence="5">
    <location>
        <begin position="182"/>
        <end position="208"/>
    </location>
</feature>
<feature type="transmembrane region" description="Helical" evidence="5">
    <location>
        <begin position="30"/>
        <end position="54"/>
    </location>
</feature>
<evidence type="ECO:0000256" key="4">
    <source>
        <dbReference type="ARBA" id="ARBA00023136"/>
    </source>
</evidence>
<feature type="transmembrane region" description="Helical" evidence="5">
    <location>
        <begin position="121"/>
        <end position="146"/>
    </location>
</feature>
<organism evidence="7 8">
    <name type="scientific">Glonium stellatum</name>
    <dbReference type="NCBI Taxonomy" id="574774"/>
    <lineage>
        <taxon>Eukaryota</taxon>
        <taxon>Fungi</taxon>
        <taxon>Dikarya</taxon>
        <taxon>Ascomycota</taxon>
        <taxon>Pezizomycotina</taxon>
        <taxon>Dothideomycetes</taxon>
        <taxon>Pleosporomycetidae</taxon>
        <taxon>Gloniales</taxon>
        <taxon>Gloniaceae</taxon>
        <taxon>Glonium</taxon>
    </lineage>
</organism>
<dbReference type="Proteomes" id="UP000250140">
    <property type="component" value="Unassembled WGS sequence"/>
</dbReference>
<evidence type="ECO:0000256" key="1">
    <source>
        <dbReference type="ARBA" id="ARBA00004141"/>
    </source>
</evidence>
<evidence type="ECO:0000313" key="7">
    <source>
        <dbReference type="EMBL" id="OCL11589.1"/>
    </source>
</evidence>
<dbReference type="EMBL" id="KV749028">
    <property type="protein sequence ID" value="OCL11589.1"/>
    <property type="molecule type" value="Genomic_DNA"/>
</dbReference>
<keyword evidence="4 5" id="KW-0472">Membrane</keyword>
<keyword evidence="3 5" id="KW-1133">Transmembrane helix</keyword>
<evidence type="ECO:0000256" key="3">
    <source>
        <dbReference type="ARBA" id="ARBA00022989"/>
    </source>
</evidence>
<feature type="transmembrane region" description="Helical" evidence="5">
    <location>
        <begin position="291"/>
        <end position="313"/>
    </location>
</feature>
<dbReference type="InterPro" id="IPR011701">
    <property type="entry name" value="MFS"/>
</dbReference>
<feature type="transmembrane region" description="Helical" evidence="5">
    <location>
        <begin position="153"/>
        <end position="176"/>
    </location>
</feature>
<feature type="transmembrane region" description="Helical" evidence="5">
    <location>
        <begin position="358"/>
        <end position="376"/>
    </location>
</feature>
<name>A0A8E2F6Z5_9PEZI</name>
<feature type="transmembrane region" description="Helical" evidence="5">
    <location>
        <begin position="96"/>
        <end position="115"/>
    </location>
</feature>
<sequence>MAEREKTDAEPGRTISATAESNISPIRLNILIVGLWLCLFISAMDTTIITTALLKISSDFNALSQSGWLVVTYLLTYNSCLMITAKLSDLLGAKTVLLACNIIFLVFSMACGAAQTMNQLIVFRAFQGIGGSGLYSLVFVVIMKLISKEKIGFYSGVVSSVFAIANLLGPILGGIISDNTTWRWIFFLNGPIVGSAFIILALAMPGIAEPSKERFQNFDILGGILSVGWPVPLLFALQEGGVQYAWNSSPIIGTLTGGLVGMVVFGLYETWVTYKTKNEPIFPIKFLKDPVMFLLLMYMFLMGFSFYSCIIELPQRFQSANGTSAARAGILLLALTLITPVGALLSGLMMGRYIAAEYIMIIANIITLIGIVLLSTLPTGRAIPHAEFAYEVIMGAGLGLASPPSFLILKTSVADKDIASATGALNAFRTLGGCIGVAICSAQLHSTLHASLP</sequence>
<feature type="transmembrane region" description="Helical" evidence="5">
    <location>
        <begin position="220"/>
        <end position="238"/>
    </location>
</feature>
<dbReference type="GO" id="GO:0022857">
    <property type="term" value="F:transmembrane transporter activity"/>
    <property type="evidence" value="ECO:0007669"/>
    <property type="project" value="InterPro"/>
</dbReference>
<dbReference type="Pfam" id="PF07690">
    <property type="entry name" value="MFS_1"/>
    <property type="match status" value="1"/>
</dbReference>
<dbReference type="PROSITE" id="PS50850">
    <property type="entry name" value="MFS"/>
    <property type="match status" value="1"/>
</dbReference>
<feature type="transmembrane region" description="Helical" evidence="5">
    <location>
        <begin position="325"/>
        <end position="346"/>
    </location>
</feature>
<evidence type="ECO:0000256" key="2">
    <source>
        <dbReference type="ARBA" id="ARBA00022692"/>
    </source>
</evidence>
<evidence type="ECO:0000256" key="5">
    <source>
        <dbReference type="SAM" id="Phobius"/>
    </source>
</evidence>
<dbReference type="PANTHER" id="PTHR23501">
    <property type="entry name" value="MAJOR FACILITATOR SUPERFAMILY"/>
    <property type="match status" value="1"/>
</dbReference>
<dbReference type="InterPro" id="IPR036259">
    <property type="entry name" value="MFS_trans_sf"/>
</dbReference>
<dbReference type="PANTHER" id="PTHR23501:SF43">
    <property type="entry name" value="MULTIDRUG TRANSPORTER, PUTATIVE (AFU_ORTHOLOGUE AFUA_6G03040)-RELATED"/>
    <property type="match status" value="1"/>
</dbReference>
<dbReference type="SUPFAM" id="SSF103473">
    <property type="entry name" value="MFS general substrate transporter"/>
    <property type="match status" value="1"/>
</dbReference>
<keyword evidence="8" id="KW-1185">Reference proteome</keyword>
<feature type="transmembrane region" description="Helical" evidence="5">
    <location>
        <begin position="250"/>
        <end position="271"/>
    </location>
</feature>
<accession>A0A8E2F6Z5</accession>
<dbReference type="Gene3D" id="1.20.1250.20">
    <property type="entry name" value="MFS general substrate transporter like domains"/>
    <property type="match status" value="1"/>
</dbReference>
<dbReference type="Gene3D" id="1.20.1720.10">
    <property type="entry name" value="Multidrug resistance protein D"/>
    <property type="match status" value="1"/>
</dbReference>
<keyword evidence="2 5" id="KW-0812">Transmembrane</keyword>
<feature type="domain" description="Major facilitator superfamily (MFS) profile" evidence="6">
    <location>
        <begin position="31"/>
        <end position="453"/>
    </location>
</feature>
<evidence type="ECO:0000259" key="6">
    <source>
        <dbReference type="PROSITE" id="PS50850"/>
    </source>
</evidence>
<protein>
    <submittedName>
        <fullName evidence="7">MFS general substrate transporter</fullName>
    </submittedName>
</protein>
<dbReference type="AlphaFoldDB" id="A0A8E2F6Z5"/>
<feature type="transmembrane region" description="Helical" evidence="5">
    <location>
        <begin position="66"/>
        <end position="84"/>
    </location>
</feature>
<feature type="non-terminal residue" evidence="7">
    <location>
        <position position="453"/>
    </location>
</feature>
<comment type="subcellular location">
    <subcellularLocation>
        <location evidence="1">Membrane</location>
        <topology evidence="1">Multi-pass membrane protein</topology>
    </subcellularLocation>
</comment>
<proteinExistence type="predicted"/>
<gene>
    <name evidence="7" type="ORF">AOQ84DRAFT_313660</name>
</gene>
<dbReference type="GO" id="GO:0005886">
    <property type="term" value="C:plasma membrane"/>
    <property type="evidence" value="ECO:0007669"/>
    <property type="project" value="TreeGrafter"/>
</dbReference>
<evidence type="ECO:0000313" key="8">
    <source>
        <dbReference type="Proteomes" id="UP000250140"/>
    </source>
</evidence>
<reference evidence="7 8" key="1">
    <citation type="journal article" date="2016" name="Nat. Commun.">
        <title>Ectomycorrhizal ecology is imprinted in the genome of the dominant symbiotic fungus Cenococcum geophilum.</title>
        <authorList>
            <consortium name="DOE Joint Genome Institute"/>
            <person name="Peter M."/>
            <person name="Kohler A."/>
            <person name="Ohm R.A."/>
            <person name="Kuo A."/>
            <person name="Krutzmann J."/>
            <person name="Morin E."/>
            <person name="Arend M."/>
            <person name="Barry K.W."/>
            <person name="Binder M."/>
            <person name="Choi C."/>
            <person name="Clum A."/>
            <person name="Copeland A."/>
            <person name="Grisel N."/>
            <person name="Haridas S."/>
            <person name="Kipfer T."/>
            <person name="LaButti K."/>
            <person name="Lindquist E."/>
            <person name="Lipzen A."/>
            <person name="Maire R."/>
            <person name="Meier B."/>
            <person name="Mihaltcheva S."/>
            <person name="Molinier V."/>
            <person name="Murat C."/>
            <person name="Poggeler S."/>
            <person name="Quandt C.A."/>
            <person name="Sperisen C."/>
            <person name="Tritt A."/>
            <person name="Tisserant E."/>
            <person name="Crous P.W."/>
            <person name="Henrissat B."/>
            <person name="Nehls U."/>
            <person name="Egli S."/>
            <person name="Spatafora J.W."/>
            <person name="Grigoriev I.V."/>
            <person name="Martin F.M."/>
        </authorList>
    </citation>
    <scope>NUCLEOTIDE SEQUENCE [LARGE SCALE GENOMIC DNA]</scope>
    <source>
        <strain evidence="7 8">CBS 207.34</strain>
    </source>
</reference>